<dbReference type="RefSeq" id="XP_010933898.1">
    <property type="nucleotide sequence ID" value="XM_010935596.3"/>
</dbReference>
<dbReference type="Proteomes" id="UP000504607">
    <property type="component" value="Chromosome 11"/>
</dbReference>
<keyword evidence="2" id="KW-1185">Reference proteome</keyword>
<dbReference type="PANTHER" id="PTHR33623">
    <property type="entry name" value="OS04G0572500 PROTEIN"/>
    <property type="match status" value="1"/>
</dbReference>
<evidence type="ECO:0000313" key="2">
    <source>
        <dbReference type="Proteomes" id="UP000504607"/>
    </source>
</evidence>
<feature type="compositionally biased region" description="Basic and acidic residues" evidence="1">
    <location>
        <begin position="219"/>
        <end position="228"/>
    </location>
</feature>
<dbReference type="OrthoDB" id="668456at2759"/>
<gene>
    <name evidence="3" type="primary">LOC105054151</name>
</gene>
<proteinExistence type="predicted"/>
<evidence type="ECO:0000313" key="3">
    <source>
        <dbReference type="RefSeq" id="XP_010933898.1"/>
    </source>
</evidence>
<dbReference type="KEGG" id="egu:105054151"/>
<dbReference type="GeneID" id="105054151"/>
<accession>A0A6I9RX41</accession>
<dbReference type="AlphaFoldDB" id="A0A6I9RX41"/>
<dbReference type="PANTHER" id="PTHR33623:SF4">
    <property type="entry name" value="DUF4378 DOMAIN-CONTAINING PROTEIN"/>
    <property type="match status" value="1"/>
</dbReference>
<name>A0A6I9RX41_ELAGV</name>
<sequence>MVGQKPLMLKEYLELDSNLESCSRFGCAPRRGDAATMRCLLEAELRGTDGGRLVRARSNGALAKLSAVIHAVRLLPFGGLSAGCRSSHEGFLARSFSKRLRGSFWKKRGKEEEHEARVRVIDIVQLRSFEEEGEEGKSFDFPSPVVSSCSSWSETYSSGSDFLRSSIGSSECLGELDAADDDRGDGVKGSPPRRNPSLKRSPKGSKAVAGDSVPVDAGTGHREPKGKTMECPGCQPEEKEQLSPVSVMDFPYEDEEAESSPSPSFQPNLAKVERTKLQLLQKIRRFDSLAELEAVDLEDRFSSLEDQPEWTGHVESDVEEEARRATVEARAWDLLGDLEGRAHGGPLGCVEKLLLDFFIERLSFSDSVDHSRLLHTRGTSSVREPAELLEAAREWINGEGSREVEEFPIVAEVKEMERNGRWRCFDEEEEELAADLADAMLGSLVGELVLDLVSCQ</sequence>
<reference evidence="3" key="1">
    <citation type="submission" date="2025-08" db="UniProtKB">
        <authorList>
            <consortium name="RefSeq"/>
        </authorList>
    </citation>
    <scope>IDENTIFICATION</scope>
</reference>
<organism evidence="2 3">
    <name type="scientific">Elaeis guineensis var. tenera</name>
    <name type="common">Oil palm</name>
    <dbReference type="NCBI Taxonomy" id="51953"/>
    <lineage>
        <taxon>Eukaryota</taxon>
        <taxon>Viridiplantae</taxon>
        <taxon>Streptophyta</taxon>
        <taxon>Embryophyta</taxon>
        <taxon>Tracheophyta</taxon>
        <taxon>Spermatophyta</taxon>
        <taxon>Magnoliopsida</taxon>
        <taxon>Liliopsida</taxon>
        <taxon>Arecaceae</taxon>
        <taxon>Arecoideae</taxon>
        <taxon>Cocoseae</taxon>
        <taxon>Elaeidinae</taxon>
        <taxon>Elaeis</taxon>
    </lineage>
</organism>
<protein>
    <submittedName>
        <fullName evidence="3">Uncharacterized protein LOC105054151</fullName>
    </submittedName>
</protein>
<evidence type="ECO:0000256" key="1">
    <source>
        <dbReference type="SAM" id="MobiDB-lite"/>
    </source>
</evidence>
<dbReference type="InParanoid" id="A0A6I9RX41"/>
<feature type="region of interest" description="Disordered" evidence="1">
    <location>
        <begin position="175"/>
        <end position="244"/>
    </location>
</feature>